<organism evidence="1 2">
    <name type="scientific">Caerostris extrusa</name>
    <name type="common">Bark spider</name>
    <name type="synonym">Caerostris bankana</name>
    <dbReference type="NCBI Taxonomy" id="172846"/>
    <lineage>
        <taxon>Eukaryota</taxon>
        <taxon>Metazoa</taxon>
        <taxon>Ecdysozoa</taxon>
        <taxon>Arthropoda</taxon>
        <taxon>Chelicerata</taxon>
        <taxon>Arachnida</taxon>
        <taxon>Araneae</taxon>
        <taxon>Araneomorphae</taxon>
        <taxon>Entelegynae</taxon>
        <taxon>Araneoidea</taxon>
        <taxon>Araneidae</taxon>
        <taxon>Caerostris</taxon>
    </lineage>
</organism>
<dbReference type="Proteomes" id="UP001054945">
    <property type="component" value="Unassembled WGS sequence"/>
</dbReference>
<evidence type="ECO:0000313" key="2">
    <source>
        <dbReference type="Proteomes" id="UP001054945"/>
    </source>
</evidence>
<name>A0AAV4WXW9_CAEEX</name>
<accession>A0AAV4WXW9</accession>
<gene>
    <name evidence="1" type="ORF">CEXT_247011</name>
</gene>
<comment type="caution">
    <text evidence="1">The sequence shown here is derived from an EMBL/GenBank/DDBJ whole genome shotgun (WGS) entry which is preliminary data.</text>
</comment>
<reference evidence="1 2" key="1">
    <citation type="submission" date="2021-06" db="EMBL/GenBank/DDBJ databases">
        <title>Caerostris extrusa draft genome.</title>
        <authorList>
            <person name="Kono N."/>
            <person name="Arakawa K."/>
        </authorList>
    </citation>
    <scope>NUCLEOTIDE SEQUENCE [LARGE SCALE GENOMIC DNA]</scope>
</reference>
<proteinExistence type="predicted"/>
<keyword evidence="2" id="KW-1185">Reference proteome</keyword>
<evidence type="ECO:0000313" key="1">
    <source>
        <dbReference type="EMBL" id="GIY86654.1"/>
    </source>
</evidence>
<protein>
    <submittedName>
        <fullName evidence="1">Uncharacterized protein</fullName>
    </submittedName>
</protein>
<dbReference type="AlphaFoldDB" id="A0AAV4WXW9"/>
<dbReference type="EMBL" id="BPLR01016829">
    <property type="protein sequence ID" value="GIY86654.1"/>
    <property type="molecule type" value="Genomic_DNA"/>
</dbReference>
<sequence>MIFDQLKKKVSLNARVHFVDVCCDWLTPEELVYGNLQTSKGQRENWHVNDKYYPKQPESDKKQYHSNITKLEYLIGLKIPCDRTYKRSTAQKTQ</sequence>